<gene>
    <name evidence="5" type="ORF">ACFPK4_26590</name>
</gene>
<keyword evidence="6" id="KW-1185">Reference proteome</keyword>
<keyword evidence="3" id="KW-0560">Oxidoreductase</keyword>
<sequence length="146" mass="16040">SNAKEADALELGASRLLVSADSDAMAQAHDHFDLIIDTVPVKHDVTPYLPLLDVDGTLVLVGQVGPMEEFNTVPLLLGRRRVAGSPIGGIRETQEMLDFCAEKNILPDCEMIRMDEINEAFERMEKADVRYRFVIDMASLTAPAAV</sequence>
<dbReference type="Gene3D" id="3.40.50.720">
    <property type="entry name" value="NAD(P)-binding Rossmann-like Domain"/>
    <property type="match status" value="1"/>
</dbReference>
<reference evidence="5 6" key="1">
    <citation type="submission" date="2024-09" db="EMBL/GenBank/DDBJ databases">
        <title>Genomes of Rahnella.</title>
        <authorList>
            <person name="Mnguni F.C."/>
            <person name="Shin G.Y."/>
            <person name="Coutinho T."/>
        </authorList>
    </citation>
    <scope>NUCLEOTIDE SEQUENCE [LARGE SCALE GENOMIC DNA]</scope>
    <source>
        <strain evidence="5 6">20WA0057</strain>
    </source>
</reference>
<dbReference type="EMBL" id="JBHUCJ010000145">
    <property type="protein sequence ID" value="MFD3227106.1"/>
    <property type="molecule type" value="Genomic_DNA"/>
</dbReference>
<protein>
    <submittedName>
        <fullName evidence="5">Zinc-binding dehydrogenase</fullName>
    </submittedName>
</protein>
<feature type="non-terminal residue" evidence="5">
    <location>
        <position position="1"/>
    </location>
</feature>
<proteinExistence type="predicted"/>
<organism evidence="5 6">
    <name type="scientific">Rahnella sp. (strain Y9602)</name>
    <dbReference type="NCBI Taxonomy" id="2703885"/>
    <lineage>
        <taxon>Bacteria</taxon>
        <taxon>Pseudomonadati</taxon>
        <taxon>Pseudomonadota</taxon>
        <taxon>Gammaproteobacteria</taxon>
        <taxon>Enterobacterales</taxon>
        <taxon>Yersiniaceae</taxon>
        <taxon>Rahnella</taxon>
    </lineage>
</organism>
<dbReference type="Pfam" id="PF00107">
    <property type="entry name" value="ADH_zinc_N"/>
    <property type="match status" value="1"/>
</dbReference>
<dbReference type="RefSeq" id="WP_379672440.1">
    <property type="nucleotide sequence ID" value="NZ_JBHUCJ010000145.1"/>
</dbReference>
<dbReference type="InterPro" id="IPR047109">
    <property type="entry name" value="CAD-like"/>
</dbReference>
<dbReference type="PANTHER" id="PTHR42683">
    <property type="entry name" value="ALDEHYDE REDUCTASE"/>
    <property type="match status" value="1"/>
</dbReference>
<evidence type="ECO:0000256" key="2">
    <source>
        <dbReference type="ARBA" id="ARBA00022833"/>
    </source>
</evidence>
<evidence type="ECO:0000256" key="1">
    <source>
        <dbReference type="ARBA" id="ARBA00022723"/>
    </source>
</evidence>
<evidence type="ECO:0000256" key="3">
    <source>
        <dbReference type="ARBA" id="ARBA00023002"/>
    </source>
</evidence>
<keyword evidence="1" id="KW-0479">Metal-binding</keyword>
<evidence type="ECO:0000259" key="4">
    <source>
        <dbReference type="Pfam" id="PF00107"/>
    </source>
</evidence>
<dbReference type="InterPro" id="IPR036291">
    <property type="entry name" value="NAD(P)-bd_dom_sf"/>
</dbReference>
<feature type="domain" description="Alcohol dehydrogenase-like C-terminal" evidence="4">
    <location>
        <begin position="2"/>
        <end position="101"/>
    </location>
</feature>
<evidence type="ECO:0000313" key="5">
    <source>
        <dbReference type="EMBL" id="MFD3227106.1"/>
    </source>
</evidence>
<dbReference type="SUPFAM" id="SSF51735">
    <property type="entry name" value="NAD(P)-binding Rossmann-fold domains"/>
    <property type="match status" value="1"/>
</dbReference>
<dbReference type="Gene3D" id="3.90.180.10">
    <property type="entry name" value="Medium-chain alcohol dehydrogenases, catalytic domain"/>
    <property type="match status" value="1"/>
</dbReference>
<name>A0ABW6CIQ6_RAHSY</name>
<keyword evidence="2" id="KW-0862">Zinc</keyword>
<accession>A0ABW6CIQ6</accession>
<dbReference type="Proteomes" id="UP001598201">
    <property type="component" value="Unassembled WGS sequence"/>
</dbReference>
<comment type="caution">
    <text evidence="5">The sequence shown here is derived from an EMBL/GenBank/DDBJ whole genome shotgun (WGS) entry which is preliminary data.</text>
</comment>
<evidence type="ECO:0000313" key="6">
    <source>
        <dbReference type="Proteomes" id="UP001598201"/>
    </source>
</evidence>
<dbReference type="InterPro" id="IPR013149">
    <property type="entry name" value="ADH-like_C"/>
</dbReference>